<dbReference type="CDD" id="cd04077">
    <property type="entry name" value="Peptidases_S8_PCSK9_ProteinaseK_like"/>
    <property type="match status" value="1"/>
</dbReference>
<evidence type="ECO:0000256" key="8">
    <source>
        <dbReference type="SAM" id="SignalP"/>
    </source>
</evidence>
<dbReference type="PANTHER" id="PTHR43806:SF11">
    <property type="entry name" value="CEREVISIN-RELATED"/>
    <property type="match status" value="1"/>
</dbReference>
<dbReference type="InterPro" id="IPR023828">
    <property type="entry name" value="Peptidase_S8_Ser-AS"/>
</dbReference>
<dbReference type="PROSITE" id="PS00137">
    <property type="entry name" value="SUBTILASE_HIS"/>
    <property type="match status" value="1"/>
</dbReference>
<evidence type="ECO:0000256" key="5">
    <source>
        <dbReference type="PROSITE-ProRule" id="PRU01240"/>
    </source>
</evidence>
<dbReference type="AlphaFoldDB" id="A0AB34JSH1"/>
<evidence type="ECO:0000313" key="12">
    <source>
        <dbReference type="Proteomes" id="UP001515480"/>
    </source>
</evidence>
<feature type="region of interest" description="Disordered" evidence="6">
    <location>
        <begin position="122"/>
        <end position="162"/>
    </location>
</feature>
<dbReference type="PROSITE" id="PS00136">
    <property type="entry name" value="SUBTILASE_ASP"/>
    <property type="match status" value="1"/>
</dbReference>
<keyword evidence="8" id="KW-0732">Signal</keyword>
<dbReference type="Pfam" id="PF00082">
    <property type="entry name" value="Peptidase_S8"/>
    <property type="match status" value="1"/>
</dbReference>
<feature type="compositionally biased region" description="Pro residues" evidence="6">
    <location>
        <begin position="462"/>
        <end position="499"/>
    </location>
</feature>
<feature type="transmembrane region" description="Helical" evidence="7">
    <location>
        <begin position="542"/>
        <end position="562"/>
    </location>
</feature>
<dbReference type="GO" id="GO:0006508">
    <property type="term" value="P:proteolysis"/>
    <property type="evidence" value="ECO:0007669"/>
    <property type="project" value="UniProtKB-KW"/>
</dbReference>
<feature type="signal peptide" evidence="8">
    <location>
        <begin position="1"/>
        <end position="25"/>
    </location>
</feature>
<dbReference type="PROSITE" id="PS51892">
    <property type="entry name" value="SUBTILASE"/>
    <property type="match status" value="1"/>
</dbReference>
<dbReference type="FunFam" id="3.40.50.200:FF:000014">
    <property type="entry name" value="Proteinase K"/>
    <property type="match status" value="1"/>
</dbReference>
<feature type="compositionally biased region" description="Polar residues" evidence="6">
    <location>
        <begin position="127"/>
        <end position="137"/>
    </location>
</feature>
<feature type="compositionally biased region" description="Pro residues" evidence="6">
    <location>
        <begin position="506"/>
        <end position="531"/>
    </location>
</feature>
<dbReference type="InterPro" id="IPR037045">
    <property type="entry name" value="S8pro/Inhibitor_I9_sf"/>
</dbReference>
<evidence type="ECO:0000256" key="6">
    <source>
        <dbReference type="SAM" id="MobiDB-lite"/>
    </source>
</evidence>
<dbReference type="Proteomes" id="UP001515480">
    <property type="component" value="Unassembled WGS sequence"/>
</dbReference>
<proteinExistence type="inferred from homology"/>
<sequence>MRPVMKLNRVLPHLLILALITRVSAVGYATTLAEAKEMLSNCSNGADGYIVELNDNSPISTFTSTLQTTWSVLGVSPVDNLILFTYSKVFNGFAARLDDTELAKLLNDPSVAGVSPNCLLQLPANEAPSSQDPSWNASSTSSSTSSTSSNAQQSRPPTWGLDRIDARAGLDDTYTYGEADGSGSSGAVRVYVLDTGIRTSHIDFEGRALGGFSSRCQTGSESECGNQWFFQGVVGNGCSGHGTHVASSAVGRYFGVAKKALAVAVQVLACDGTGSVSTVLSGMDWAVNDADGRAAPSVLSMSLGGGYSYALNVATSSAHSSGVNVVAAAGNDGADACNSSPASAPKAITVGSSEIDDQASSFSNSGPCLDVYAPGGQIRAAWSSSDNAVATLSGTSMAAPHVSGAVAQLRALRGDLTTDGVNQVISCMATVGAIQNVPPQTANRLLWAGLPMTQPSNTNCNFPPPPSPPAPPPPPPAVLPPKSPSPRPPPTPPSPPRTPPGVTASPSPPIASPPPPLVTVNPSPPPPPPNGPGSDNLFSTEAIIVIVCAVVVAFVCGAAIFAHRTMARPTVVKETEKGHAKGQVVSATTISMS</sequence>
<dbReference type="PROSITE" id="PS00138">
    <property type="entry name" value="SUBTILASE_SER"/>
    <property type="match status" value="1"/>
</dbReference>
<protein>
    <recommendedName>
        <fullName evidence="13">Subtilisin</fullName>
    </recommendedName>
</protein>
<dbReference type="InterPro" id="IPR022398">
    <property type="entry name" value="Peptidase_S8_His-AS"/>
</dbReference>
<evidence type="ECO:0000256" key="4">
    <source>
        <dbReference type="ARBA" id="ARBA00022825"/>
    </source>
</evidence>
<gene>
    <name evidence="11" type="ORF">AB1Y20_018843</name>
</gene>
<keyword evidence="7" id="KW-1133">Transmembrane helix</keyword>
<reference evidence="11 12" key="1">
    <citation type="journal article" date="2024" name="Science">
        <title>Giant polyketide synthase enzymes in the biosynthesis of giant marine polyether toxins.</title>
        <authorList>
            <person name="Fallon T.R."/>
            <person name="Shende V.V."/>
            <person name="Wierzbicki I.H."/>
            <person name="Pendleton A.L."/>
            <person name="Watervoot N.F."/>
            <person name="Auber R.P."/>
            <person name="Gonzalez D.J."/>
            <person name="Wisecaver J.H."/>
            <person name="Moore B.S."/>
        </authorList>
    </citation>
    <scope>NUCLEOTIDE SEQUENCE [LARGE SCALE GENOMIC DNA]</scope>
    <source>
        <strain evidence="11 12">12B1</strain>
    </source>
</reference>
<keyword evidence="12" id="KW-1185">Reference proteome</keyword>
<dbReference type="Gene3D" id="3.30.70.80">
    <property type="entry name" value="Peptidase S8 propeptide/proteinase inhibitor I9"/>
    <property type="match status" value="1"/>
</dbReference>
<organism evidence="11 12">
    <name type="scientific">Prymnesium parvum</name>
    <name type="common">Toxic golden alga</name>
    <dbReference type="NCBI Taxonomy" id="97485"/>
    <lineage>
        <taxon>Eukaryota</taxon>
        <taxon>Haptista</taxon>
        <taxon>Haptophyta</taxon>
        <taxon>Prymnesiophyceae</taxon>
        <taxon>Prymnesiales</taxon>
        <taxon>Prymnesiaceae</taxon>
        <taxon>Prymnesium</taxon>
    </lineage>
</organism>
<evidence type="ECO:0000313" key="11">
    <source>
        <dbReference type="EMBL" id="KAL1523927.1"/>
    </source>
</evidence>
<dbReference type="PRINTS" id="PR01217">
    <property type="entry name" value="PRICHEXTENSN"/>
</dbReference>
<feature type="domain" description="Peptidase S8/S53" evidence="9">
    <location>
        <begin position="188"/>
        <end position="429"/>
    </location>
</feature>
<dbReference type="GO" id="GO:0005615">
    <property type="term" value="C:extracellular space"/>
    <property type="evidence" value="ECO:0007669"/>
    <property type="project" value="TreeGrafter"/>
</dbReference>
<dbReference type="InterPro" id="IPR000209">
    <property type="entry name" value="Peptidase_S8/S53_dom"/>
</dbReference>
<dbReference type="EMBL" id="JBGBPQ010000005">
    <property type="protein sequence ID" value="KAL1523927.1"/>
    <property type="molecule type" value="Genomic_DNA"/>
</dbReference>
<evidence type="ECO:0000256" key="2">
    <source>
        <dbReference type="ARBA" id="ARBA00022670"/>
    </source>
</evidence>
<feature type="region of interest" description="Disordered" evidence="6">
    <location>
        <begin position="456"/>
        <end position="534"/>
    </location>
</feature>
<dbReference type="GO" id="GO:0004252">
    <property type="term" value="F:serine-type endopeptidase activity"/>
    <property type="evidence" value="ECO:0007669"/>
    <property type="project" value="UniProtKB-UniRule"/>
</dbReference>
<keyword evidence="3 5" id="KW-0378">Hydrolase</keyword>
<feature type="compositionally biased region" description="Low complexity" evidence="6">
    <location>
        <begin position="138"/>
        <end position="149"/>
    </location>
</feature>
<feature type="active site" description="Charge relay system" evidence="5">
    <location>
        <position position="241"/>
    </location>
</feature>
<keyword evidence="7" id="KW-0472">Membrane</keyword>
<dbReference type="Gene3D" id="3.40.50.200">
    <property type="entry name" value="Peptidase S8/S53 domain"/>
    <property type="match status" value="1"/>
</dbReference>
<evidence type="ECO:0008006" key="13">
    <source>
        <dbReference type="Google" id="ProtNLM"/>
    </source>
</evidence>
<feature type="active site" description="Charge relay system" evidence="5">
    <location>
        <position position="194"/>
    </location>
</feature>
<keyword evidence="2 5" id="KW-0645">Protease</keyword>
<name>A0AB34JSH1_PRYPA</name>
<feature type="domain" description="Inhibitor I9" evidence="10">
    <location>
        <begin position="49"/>
        <end position="121"/>
    </location>
</feature>
<keyword evidence="7" id="KW-0812">Transmembrane</keyword>
<evidence type="ECO:0000256" key="1">
    <source>
        <dbReference type="ARBA" id="ARBA00011073"/>
    </source>
</evidence>
<dbReference type="InterPro" id="IPR050131">
    <property type="entry name" value="Peptidase_S8_subtilisin-like"/>
</dbReference>
<feature type="chain" id="PRO_5044238056" description="Subtilisin" evidence="8">
    <location>
        <begin position="26"/>
        <end position="593"/>
    </location>
</feature>
<dbReference type="InterPro" id="IPR034193">
    <property type="entry name" value="PCSK9_ProteinaseK-like"/>
</dbReference>
<keyword evidence="4 5" id="KW-0720">Serine protease</keyword>
<feature type="active site" description="Charge relay system" evidence="5">
    <location>
        <position position="396"/>
    </location>
</feature>
<comment type="similarity">
    <text evidence="1 5">Belongs to the peptidase S8 family.</text>
</comment>
<comment type="caution">
    <text evidence="11">The sequence shown here is derived from an EMBL/GenBank/DDBJ whole genome shotgun (WGS) entry which is preliminary data.</text>
</comment>
<dbReference type="SUPFAM" id="SSF52743">
    <property type="entry name" value="Subtilisin-like"/>
    <property type="match status" value="1"/>
</dbReference>
<dbReference type="Pfam" id="PF05922">
    <property type="entry name" value="Inhibitor_I9"/>
    <property type="match status" value="1"/>
</dbReference>
<evidence type="ECO:0000259" key="10">
    <source>
        <dbReference type="Pfam" id="PF05922"/>
    </source>
</evidence>
<evidence type="ECO:0000256" key="3">
    <source>
        <dbReference type="ARBA" id="ARBA00022801"/>
    </source>
</evidence>
<evidence type="ECO:0000259" key="9">
    <source>
        <dbReference type="Pfam" id="PF00082"/>
    </source>
</evidence>
<dbReference type="InterPro" id="IPR010259">
    <property type="entry name" value="S8pro/Inhibitor_I9"/>
</dbReference>
<evidence type="ECO:0000256" key="7">
    <source>
        <dbReference type="SAM" id="Phobius"/>
    </source>
</evidence>
<dbReference type="InterPro" id="IPR036852">
    <property type="entry name" value="Peptidase_S8/S53_dom_sf"/>
</dbReference>
<accession>A0AB34JSH1</accession>
<dbReference type="InterPro" id="IPR023827">
    <property type="entry name" value="Peptidase_S8_Asp-AS"/>
</dbReference>
<dbReference type="PANTHER" id="PTHR43806">
    <property type="entry name" value="PEPTIDASE S8"/>
    <property type="match status" value="1"/>
</dbReference>